<protein>
    <submittedName>
        <fullName evidence="2">Uncharacterized protein</fullName>
    </submittedName>
</protein>
<feature type="chain" id="PRO_5039395142" evidence="1">
    <location>
        <begin position="25"/>
        <end position="100"/>
    </location>
</feature>
<evidence type="ECO:0000313" key="2">
    <source>
        <dbReference type="EMBL" id="KAH3831692.1"/>
    </source>
</evidence>
<keyword evidence="3" id="KW-1185">Reference proteome</keyword>
<comment type="caution">
    <text evidence="2">The sequence shown here is derived from an EMBL/GenBank/DDBJ whole genome shotgun (WGS) entry which is preliminary data.</text>
</comment>
<proteinExistence type="predicted"/>
<dbReference type="EMBL" id="JAIWYP010000004">
    <property type="protein sequence ID" value="KAH3831692.1"/>
    <property type="molecule type" value="Genomic_DNA"/>
</dbReference>
<reference evidence="2" key="2">
    <citation type="submission" date="2020-11" db="EMBL/GenBank/DDBJ databases">
        <authorList>
            <person name="McCartney M.A."/>
            <person name="Auch B."/>
            <person name="Kono T."/>
            <person name="Mallez S."/>
            <person name="Becker A."/>
            <person name="Gohl D.M."/>
            <person name="Silverstein K.A.T."/>
            <person name="Koren S."/>
            <person name="Bechman K.B."/>
            <person name="Herman A."/>
            <person name="Abrahante J.E."/>
            <person name="Garbe J."/>
        </authorList>
    </citation>
    <scope>NUCLEOTIDE SEQUENCE</scope>
    <source>
        <strain evidence="2">Duluth1</strain>
        <tissue evidence="2">Whole animal</tissue>
    </source>
</reference>
<sequence length="100" mass="11317">MLRSRWFAALRVTLFSALVALTCSAKLRADIHELSQGDRKSLDPGYTVNSGVNPSATERIVNNICNMFRRTSPMADMFPPYTDYLSHSFLSNSRMKGYYS</sequence>
<organism evidence="2 3">
    <name type="scientific">Dreissena polymorpha</name>
    <name type="common">Zebra mussel</name>
    <name type="synonym">Mytilus polymorpha</name>
    <dbReference type="NCBI Taxonomy" id="45954"/>
    <lineage>
        <taxon>Eukaryota</taxon>
        <taxon>Metazoa</taxon>
        <taxon>Spiralia</taxon>
        <taxon>Lophotrochozoa</taxon>
        <taxon>Mollusca</taxon>
        <taxon>Bivalvia</taxon>
        <taxon>Autobranchia</taxon>
        <taxon>Heteroconchia</taxon>
        <taxon>Euheterodonta</taxon>
        <taxon>Imparidentia</taxon>
        <taxon>Neoheterodontei</taxon>
        <taxon>Myida</taxon>
        <taxon>Dreissenoidea</taxon>
        <taxon>Dreissenidae</taxon>
        <taxon>Dreissena</taxon>
    </lineage>
</organism>
<evidence type="ECO:0000313" key="3">
    <source>
        <dbReference type="Proteomes" id="UP000828390"/>
    </source>
</evidence>
<keyword evidence="1" id="KW-0732">Signal</keyword>
<reference evidence="2" key="1">
    <citation type="journal article" date="2019" name="bioRxiv">
        <title>The Genome of the Zebra Mussel, Dreissena polymorpha: A Resource for Invasive Species Research.</title>
        <authorList>
            <person name="McCartney M.A."/>
            <person name="Auch B."/>
            <person name="Kono T."/>
            <person name="Mallez S."/>
            <person name="Zhang Y."/>
            <person name="Obille A."/>
            <person name="Becker A."/>
            <person name="Abrahante J.E."/>
            <person name="Garbe J."/>
            <person name="Badalamenti J.P."/>
            <person name="Herman A."/>
            <person name="Mangelson H."/>
            <person name="Liachko I."/>
            <person name="Sullivan S."/>
            <person name="Sone E.D."/>
            <person name="Koren S."/>
            <person name="Silverstein K.A.T."/>
            <person name="Beckman K.B."/>
            <person name="Gohl D.M."/>
        </authorList>
    </citation>
    <scope>NUCLEOTIDE SEQUENCE</scope>
    <source>
        <strain evidence="2">Duluth1</strain>
        <tissue evidence="2">Whole animal</tissue>
    </source>
</reference>
<gene>
    <name evidence="2" type="ORF">DPMN_104962</name>
</gene>
<evidence type="ECO:0000256" key="1">
    <source>
        <dbReference type="SAM" id="SignalP"/>
    </source>
</evidence>
<name>A0A9D4HG83_DREPO</name>
<dbReference type="AlphaFoldDB" id="A0A9D4HG83"/>
<accession>A0A9D4HG83</accession>
<feature type="signal peptide" evidence="1">
    <location>
        <begin position="1"/>
        <end position="24"/>
    </location>
</feature>
<dbReference type="Proteomes" id="UP000828390">
    <property type="component" value="Unassembled WGS sequence"/>
</dbReference>